<gene>
    <name evidence="1" type="ORF">AWRI1631_131730</name>
</gene>
<protein>
    <submittedName>
        <fullName evidence="1">Uncharacterized protein</fullName>
    </submittedName>
</protein>
<dbReference type="EMBL" id="ABSV01001803">
    <property type="protein sequence ID" value="EDZ70184.1"/>
    <property type="molecule type" value="Genomic_DNA"/>
</dbReference>
<proteinExistence type="predicted"/>
<evidence type="ECO:0000313" key="1">
    <source>
        <dbReference type="EMBL" id="EDZ70184.1"/>
    </source>
</evidence>
<name>B5VPG0_YEAS6</name>
<organism evidence="1 2">
    <name type="scientific">Saccharomyces cerevisiae (strain AWRI1631)</name>
    <name type="common">Baker's yeast</name>
    <dbReference type="NCBI Taxonomy" id="545124"/>
    <lineage>
        <taxon>Eukaryota</taxon>
        <taxon>Fungi</taxon>
        <taxon>Dikarya</taxon>
        <taxon>Ascomycota</taxon>
        <taxon>Saccharomycotina</taxon>
        <taxon>Saccharomycetes</taxon>
        <taxon>Saccharomycetales</taxon>
        <taxon>Saccharomycetaceae</taxon>
        <taxon>Saccharomyces</taxon>
    </lineage>
</organism>
<dbReference type="AlphaFoldDB" id="B5VPG0"/>
<dbReference type="Proteomes" id="UP000008988">
    <property type="component" value="Unassembled WGS sequence"/>
</dbReference>
<reference evidence="1 2" key="1">
    <citation type="journal article" date="2008" name="FEMS Yeast Res.">
        <title>Comparative genome analysis of a Saccharomyces cerevisiae wine strain.</title>
        <authorList>
            <person name="Borneman A.R."/>
            <person name="Forgan A.H."/>
            <person name="Pretorius I.S."/>
            <person name="Chambers P.J."/>
        </authorList>
    </citation>
    <scope>NUCLEOTIDE SEQUENCE [LARGE SCALE GENOMIC DNA]</scope>
    <source>
        <strain evidence="1 2">AWRI1631</strain>
    </source>
</reference>
<accession>B5VPG0</accession>
<sequence length="135" mass="14993">MSLSSTAEIKDIGYFALVPYMQSYLTTKDCVIVRVHYFASCQSSCQRAEPLGSTELINIGDILQATRSSPHRVAVVLPPLEGAPFGSLRFSSRRAPIAPSGKYYFSFWVTADRSGSVRVAEVYDFLFGQVVNNKW</sequence>
<comment type="caution">
    <text evidence="1">The sequence shown here is derived from an EMBL/GenBank/DDBJ whole genome shotgun (WGS) entry which is preliminary data.</text>
</comment>
<evidence type="ECO:0000313" key="2">
    <source>
        <dbReference type="Proteomes" id="UP000008988"/>
    </source>
</evidence>